<protein>
    <submittedName>
        <fullName evidence="2">Uncharacterized protein</fullName>
    </submittedName>
</protein>
<name>A0AAN8C9D8_9TELE</name>
<comment type="caution">
    <text evidence="2">The sequence shown here is derived from an EMBL/GenBank/DDBJ whole genome shotgun (WGS) entry which is preliminary data.</text>
</comment>
<reference evidence="2 3" key="1">
    <citation type="journal article" date="2023" name="Mol. Biol. Evol.">
        <title>Genomics of Secondarily Temperate Adaptation in the Only Non-Antarctic Icefish.</title>
        <authorList>
            <person name="Rivera-Colon A.G."/>
            <person name="Rayamajhi N."/>
            <person name="Minhas B.F."/>
            <person name="Madrigal G."/>
            <person name="Bilyk K.T."/>
            <person name="Yoon V."/>
            <person name="Hune M."/>
            <person name="Gregory S."/>
            <person name="Cheng C.H.C."/>
            <person name="Catchen J.M."/>
        </authorList>
    </citation>
    <scope>NUCLEOTIDE SEQUENCE [LARGE SCALE GENOMIC DNA]</scope>
    <source>
        <strain evidence="2">JC2023a</strain>
    </source>
</reference>
<evidence type="ECO:0000256" key="1">
    <source>
        <dbReference type="SAM" id="MobiDB-lite"/>
    </source>
</evidence>
<keyword evidence="3" id="KW-1185">Reference proteome</keyword>
<proteinExistence type="predicted"/>
<gene>
    <name evidence="2" type="ORF">CesoFtcFv8_009109</name>
</gene>
<dbReference type="EMBL" id="JAULUE010002052">
    <property type="protein sequence ID" value="KAK5899650.1"/>
    <property type="molecule type" value="Genomic_DNA"/>
</dbReference>
<feature type="region of interest" description="Disordered" evidence="1">
    <location>
        <begin position="1"/>
        <end position="24"/>
    </location>
</feature>
<dbReference type="AlphaFoldDB" id="A0AAN8C9D8"/>
<sequence length="110" mass="11500">MARHAALPPLPRTGETGSERDTGVGAEHAVPFSVARALLALGGIMLELPEIISKAAACRGLPVPRGRERVALDDMAGVFSRVQTAGVTRSGRASPPLGDTRKGQRRPRGP</sequence>
<accession>A0AAN8C9D8</accession>
<evidence type="ECO:0000313" key="2">
    <source>
        <dbReference type="EMBL" id="KAK5899650.1"/>
    </source>
</evidence>
<organism evidence="2 3">
    <name type="scientific">Champsocephalus esox</name>
    <name type="common">pike icefish</name>
    <dbReference type="NCBI Taxonomy" id="159716"/>
    <lineage>
        <taxon>Eukaryota</taxon>
        <taxon>Metazoa</taxon>
        <taxon>Chordata</taxon>
        <taxon>Craniata</taxon>
        <taxon>Vertebrata</taxon>
        <taxon>Euteleostomi</taxon>
        <taxon>Actinopterygii</taxon>
        <taxon>Neopterygii</taxon>
        <taxon>Teleostei</taxon>
        <taxon>Neoteleostei</taxon>
        <taxon>Acanthomorphata</taxon>
        <taxon>Eupercaria</taxon>
        <taxon>Perciformes</taxon>
        <taxon>Notothenioidei</taxon>
        <taxon>Channichthyidae</taxon>
        <taxon>Champsocephalus</taxon>
    </lineage>
</organism>
<dbReference type="Proteomes" id="UP001335648">
    <property type="component" value="Unassembled WGS sequence"/>
</dbReference>
<evidence type="ECO:0000313" key="3">
    <source>
        <dbReference type="Proteomes" id="UP001335648"/>
    </source>
</evidence>
<feature type="region of interest" description="Disordered" evidence="1">
    <location>
        <begin position="84"/>
        <end position="110"/>
    </location>
</feature>